<dbReference type="GO" id="GO:0000166">
    <property type="term" value="F:nucleotide binding"/>
    <property type="evidence" value="ECO:0007669"/>
    <property type="project" value="UniProtKB-KW"/>
</dbReference>
<sequence>MEIAGTTLSAVQTILAALQCQELKEIHSMTDYKSQLDDLQSTVETIDSVLRDAAEIKQKLLPHQERRLIDELKDAVFEADDLLGEFVTIAQQKQLLKADGKVS</sequence>
<evidence type="ECO:0000259" key="4">
    <source>
        <dbReference type="Pfam" id="PF18052"/>
    </source>
</evidence>
<dbReference type="InterPro" id="IPR041118">
    <property type="entry name" value="Rx_N"/>
</dbReference>
<dbReference type="AlphaFoldDB" id="A0A803MWR2"/>
<dbReference type="Gramene" id="AUR62036642-RA">
    <property type="protein sequence ID" value="AUR62036642-RA:cds"/>
    <property type="gene ID" value="AUR62036642"/>
</dbReference>
<dbReference type="Proteomes" id="UP000596660">
    <property type="component" value="Unplaced"/>
</dbReference>
<dbReference type="GO" id="GO:0006952">
    <property type="term" value="P:defense response"/>
    <property type="evidence" value="ECO:0007669"/>
    <property type="project" value="UniProtKB-KW"/>
</dbReference>
<evidence type="ECO:0000256" key="3">
    <source>
        <dbReference type="ARBA" id="ARBA00022821"/>
    </source>
</evidence>
<keyword evidence="2" id="KW-0547">Nucleotide-binding</keyword>
<reference evidence="5" key="1">
    <citation type="journal article" date="2017" name="Nature">
        <title>The genome of Chenopodium quinoa.</title>
        <authorList>
            <person name="Jarvis D.E."/>
            <person name="Ho Y.S."/>
            <person name="Lightfoot D.J."/>
            <person name="Schmoeckel S.M."/>
            <person name="Li B."/>
            <person name="Borm T.J.A."/>
            <person name="Ohyanagi H."/>
            <person name="Mineta K."/>
            <person name="Michell C.T."/>
            <person name="Saber N."/>
            <person name="Kharbatia N.M."/>
            <person name="Rupper R.R."/>
            <person name="Sharp A.R."/>
            <person name="Dally N."/>
            <person name="Boughton B.A."/>
            <person name="Woo Y.H."/>
            <person name="Gao G."/>
            <person name="Schijlen E.G.W.M."/>
            <person name="Guo X."/>
            <person name="Momin A.A."/>
            <person name="Negrao S."/>
            <person name="Al-Babili S."/>
            <person name="Gehring C."/>
            <person name="Roessner U."/>
            <person name="Jung C."/>
            <person name="Murphy K."/>
            <person name="Arold S.T."/>
            <person name="Gojobori T."/>
            <person name="van der Linden C.G."/>
            <person name="van Loo E.N."/>
            <person name="Jellen E.N."/>
            <person name="Maughan P.J."/>
            <person name="Tester M."/>
        </authorList>
    </citation>
    <scope>NUCLEOTIDE SEQUENCE [LARGE SCALE GENOMIC DNA]</scope>
    <source>
        <strain evidence="5">cv. PI 614886</strain>
    </source>
</reference>
<dbReference type="Pfam" id="PF18052">
    <property type="entry name" value="Rx_N"/>
    <property type="match status" value="1"/>
</dbReference>
<keyword evidence="1" id="KW-0677">Repeat</keyword>
<dbReference type="SMR" id="A0A803MWR2"/>
<feature type="domain" description="Disease resistance N-terminal" evidence="4">
    <location>
        <begin position="11"/>
        <end position="94"/>
    </location>
</feature>
<dbReference type="EnsemblPlants" id="AUR62036642-RA">
    <property type="protein sequence ID" value="AUR62036642-RA:cds"/>
    <property type="gene ID" value="AUR62036642"/>
</dbReference>
<protein>
    <recommendedName>
        <fullName evidence="4">Disease resistance N-terminal domain-containing protein</fullName>
    </recommendedName>
</protein>
<keyword evidence="3" id="KW-0611">Plant defense</keyword>
<evidence type="ECO:0000313" key="5">
    <source>
        <dbReference type="EnsemblPlants" id="AUR62036642-RA:cds"/>
    </source>
</evidence>
<proteinExistence type="predicted"/>
<organism evidence="5 6">
    <name type="scientific">Chenopodium quinoa</name>
    <name type="common">Quinoa</name>
    <dbReference type="NCBI Taxonomy" id="63459"/>
    <lineage>
        <taxon>Eukaryota</taxon>
        <taxon>Viridiplantae</taxon>
        <taxon>Streptophyta</taxon>
        <taxon>Embryophyta</taxon>
        <taxon>Tracheophyta</taxon>
        <taxon>Spermatophyta</taxon>
        <taxon>Magnoliopsida</taxon>
        <taxon>eudicotyledons</taxon>
        <taxon>Gunneridae</taxon>
        <taxon>Pentapetalae</taxon>
        <taxon>Caryophyllales</taxon>
        <taxon>Chenopodiaceae</taxon>
        <taxon>Chenopodioideae</taxon>
        <taxon>Atripliceae</taxon>
        <taxon>Chenopodium</taxon>
    </lineage>
</organism>
<name>A0A803MWR2_CHEQI</name>
<evidence type="ECO:0000256" key="2">
    <source>
        <dbReference type="ARBA" id="ARBA00022741"/>
    </source>
</evidence>
<accession>A0A803MWR2</accession>
<keyword evidence="6" id="KW-1185">Reference proteome</keyword>
<dbReference type="Gene3D" id="1.20.5.4130">
    <property type="match status" value="1"/>
</dbReference>
<evidence type="ECO:0000313" key="6">
    <source>
        <dbReference type="Proteomes" id="UP000596660"/>
    </source>
</evidence>
<reference evidence="5" key="2">
    <citation type="submission" date="2021-03" db="UniProtKB">
        <authorList>
            <consortium name="EnsemblPlants"/>
        </authorList>
    </citation>
    <scope>IDENTIFICATION</scope>
</reference>
<evidence type="ECO:0000256" key="1">
    <source>
        <dbReference type="ARBA" id="ARBA00022737"/>
    </source>
</evidence>